<dbReference type="Pfam" id="PF02423">
    <property type="entry name" value="OCD_Mu_crystall"/>
    <property type="match status" value="1"/>
</dbReference>
<dbReference type="PANTHER" id="PTHR13812">
    <property type="entry name" value="KETIMINE REDUCTASE MU-CRYSTALLIN"/>
    <property type="match status" value="1"/>
</dbReference>
<dbReference type="SUPFAM" id="SSF51735">
    <property type="entry name" value="NAD(P)-binding Rossmann-fold domains"/>
    <property type="match status" value="1"/>
</dbReference>
<dbReference type="Gene3D" id="3.40.50.720">
    <property type="entry name" value="NAD(P)-binding Rossmann-like Domain"/>
    <property type="match status" value="1"/>
</dbReference>
<comment type="caution">
    <text evidence="2">The sequence shown here is derived from an EMBL/GenBank/DDBJ whole genome shotgun (WGS) entry which is preliminary data.</text>
</comment>
<dbReference type="OrthoDB" id="41492at2759"/>
<name>A0A1A0H978_9ASCO</name>
<dbReference type="Proteomes" id="UP000092555">
    <property type="component" value="Unassembled WGS sequence"/>
</dbReference>
<proteinExistence type="inferred from homology"/>
<dbReference type="PANTHER" id="PTHR13812:SF19">
    <property type="entry name" value="KETIMINE REDUCTASE MU-CRYSTALLIN"/>
    <property type="match status" value="1"/>
</dbReference>
<dbReference type="AlphaFoldDB" id="A0A1A0H978"/>
<dbReference type="GeneID" id="30030705"/>
<keyword evidence="3" id="KW-1185">Reference proteome</keyword>
<dbReference type="GO" id="GO:0005737">
    <property type="term" value="C:cytoplasm"/>
    <property type="evidence" value="ECO:0007669"/>
    <property type="project" value="TreeGrafter"/>
</dbReference>
<dbReference type="STRING" id="869754.A0A1A0H978"/>
<dbReference type="RefSeq" id="XP_018710964.1">
    <property type="nucleotide sequence ID" value="XM_018857729.1"/>
</dbReference>
<dbReference type="InterPro" id="IPR023401">
    <property type="entry name" value="ODC_N"/>
</dbReference>
<comment type="similarity">
    <text evidence="1">Belongs to the ornithine cyclodeaminase/mu-crystallin family.</text>
</comment>
<dbReference type="InterPro" id="IPR036291">
    <property type="entry name" value="NAD(P)-bd_dom_sf"/>
</dbReference>
<dbReference type="Gene3D" id="3.30.1780.10">
    <property type="entry name" value="ornithine cyclodeaminase, domain 1"/>
    <property type="match status" value="1"/>
</dbReference>
<reference evidence="2 3" key="1">
    <citation type="submission" date="2016-05" db="EMBL/GenBank/DDBJ databases">
        <title>Comparative genomics of biotechnologically important yeasts.</title>
        <authorList>
            <consortium name="DOE Joint Genome Institute"/>
            <person name="Riley R."/>
            <person name="Haridas S."/>
            <person name="Wolfe K.H."/>
            <person name="Lopes M.R."/>
            <person name="Hittinger C.T."/>
            <person name="Goker M."/>
            <person name="Salamov A."/>
            <person name="Wisecaver J."/>
            <person name="Long T.M."/>
            <person name="Aerts A.L."/>
            <person name="Barry K."/>
            <person name="Choi C."/>
            <person name="Clum A."/>
            <person name="Coughlan A.Y."/>
            <person name="Deshpande S."/>
            <person name="Douglass A.P."/>
            <person name="Hanson S.J."/>
            <person name="Klenk H.-P."/>
            <person name="LaButti K."/>
            <person name="Lapidus A."/>
            <person name="Lindquist E."/>
            <person name="Lipzen A."/>
            <person name="Meier-kolthoff J.P."/>
            <person name="Ohm R.A."/>
            <person name="Otillar R.P."/>
            <person name="Pangilinan J."/>
            <person name="Peng Y."/>
            <person name="Rokas A."/>
            <person name="Rosa C.A."/>
            <person name="Scheuner C."/>
            <person name="Sibirny A.A."/>
            <person name="Slot J.C."/>
            <person name="Stielow J.B."/>
            <person name="Sun H."/>
            <person name="Kurtzman C.P."/>
            <person name="Blackwell M."/>
            <person name="Grigoriev I.V."/>
            <person name="Jeffries T.W."/>
        </authorList>
    </citation>
    <scope>NUCLEOTIDE SEQUENCE [LARGE SCALE GENOMIC DNA]</scope>
    <source>
        <strain evidence="2 3">NRRL YB-4993</strain>
    </source>
</reference>
<evidence type="ECO:0000313" key="2">
    <source>
        <dbReference type="EMBL" id="OBA20442.1"/>
    </source>
</evidence>
<protein>
    <submittedName>
        <fullName evidence="2">NAD(P)-binding protein</fullName>
    </submittedName>
</protein>
<dbReference type="InterPro" id="IPR003462">
    <property type="entry name" value="ODC_Mu_crystall"/>
</dbReference>
<organism evidence="2 3">
    <name type="scientific">Metschnikowia bicuspidata var. bicuspidata NRRL YB-4993</name>
    <dbReference type="NCBI Taxonomy" id="869754"/>
    <lineage>
        <taxon>Eukaryota</taxon>
        <taxon>Fungi</taxon>
        <taxon>Dikarya</taxon>
        <taxon>Ascomycota</taxon>
        <taxon>Saccharomycotina</taxon>
        <taxon>Pichiomycetes</taxon>
        <taxon>Metschnikowiaceae</taxon>
        <taxon>Metschnikowia</taxon>
    </lineage>
</organism>
<sequence length="348" mass="37930">MKVISDSAITAYLMENLDKDTILNVYVPLLLSGLTKFQQFPDAVPERTVRVSTTPDSDSTHLFMPCILPEIVGVKVISGGPSNLAKGLGFQGNVSVLDEYLGELLAVLNAKTLTAFRTALASCVSMVKVFDPKLANENLLSLLVFGAGPQAFWHVILATRLYPNLAQVNIISRTSESAKTLAHKLRGVITQKLLVFGFEDVLSIEASVRESSLIFGCTPSTDAIIKSTYINSDPGKTTFVSLIGSYKPHMIELDLQFLREFYTGQSTKIIVDSKSHCLSEAGELIQGNISESQLISLTELDEKSVDIKDIGKSRCGVVLQKLVGLLVMDIVVAKHFARHIEGHAIDDF</sequence>
<dbReference type="EMBL" id="LXTC01000004">
    <property type="protein sequence ID" value="OBA20442.1"/>
    <property type="molecule type" value="Genomic_DNA"/>
</dbReference>
<accession>A0A1A0H978</accession>
<gene>
    <name evidence="2" type="ORF">METBIDRAFT_43990</name>
</gene>
<evidence type="ECO:0000313" key="3">
    <source>
        <dbReference type="Proteomes" id="UP000092555"/>
    </source>
</evidence>
<evidence type="ECO:0000256" key="1">
    <source>
        <dbReference type="ARBA" id="ARBA00008903"/>
    </source>
</evidence>